<sequence>MAGNCFICENSLSVGETVNVERGLQTLKNASNERDDGHLEFLNNVTSVTVHVECRKDKKKIASFKSIEYIEMPYQNKYYELCEAKHVGFGFQ</sequence>
<proteinExistence type="predicted"/>
<evidence type="ECO:0000313" key="2">
    <source>
        <dbReference type="Proteomes" id="UP001160148"/>
    </source>
</evidence>
<evidence type="ECO:0000313" key="1">
    <source>
        <dbReference type="EMBL" id="CAI6350088.1"/>
    </source>
</evidence>
<dbReference type="Proteomes" id="UP001160148">
    <property type="component" value="Unassembled WGS sequence"/>
</dbReference>
<protein>
    <submittedName>
        <fullName evidence="1">Uncharacterized protein</fullName>
    </submittedName>
</protein>
<keyword evidence="2" id="KW-1185">Reference proteome</keyword>
<dbReference type="AlphaFoldDB" id="A0AAV0W2Q5"/>
<accession>A0AAV0W2Q5</accession>
<organism evidence="1 2">
    <name type="scientific">Macrosiphum euphorbiae</name>
    <name type="common">potato aphid</name>
    <dbReference type="NCBI Taxonomy" id="13131"/>
    <lineage>
        <taxon>Eukaryota</taxon>
        <taxon>Metazoa</taxon>
        <taxon>Ecdysozoa</taxon>
        <taxon>Arthropoda</taxon>
        <taxon>Hexapoda</taxon>
        <taxon>Insecta</taxon>
        <taxon>Pterygota</taxon>
        <taxon>Neoptera</taxon>
        <taxon>Paraneoptera</taxon>
        <taxon>Hemiptera</taxon>
        <taxon>Sternorrhyncha</taxon>
        <taxon>Aphidomorpha</taxon>
        <taxon>Aphidoidea</taxon>
        <taxon>Aphididae</taxon>
        <taxon>Macrosiphini</taxon>
        <taxon>Macrosiphum</taxon>
    </lineage>
</organism>
<comment type="caution">
    <text evidence="1">The sequence shown here is derived from an EMBL/GenBank/DDBJ whole genome shotgun (WGS) entry which is preliminary data.</text>
</comment>
<dbReference type="EMBL" id="CARXXK010000001">
    <property type="protein sequence ID" value="CAI6350088.1"/>
    <property type="molecule type" value="Genomic_DNA"/>
</dbReference>
<reference evidence="1 2" key="1">
    <citation type="submission" date="2023-01" db="EMBL/GenBank/DDBJ databases">
        <authorList>
            <person name="Whitehead M."/>
        </authorList>
    </citation>
    <scope>NUCLEOTIDE SEQUENCE [LARGE SCALE GENOMIC DNA]</scope>
</reference>
<gene>
    <name evidence="1" type="ORF">MEUPH1_LOCUS6584</name>
</gene>
<name>A0AAV0W2Q5_9HEMI</name>